<dbReference type="InterPro" id="IPR016177">
    <property type="entry name" value="DNA-bd_dom_sf"/>
</dbReference>
<evidence type="ECO:0000256" key="3">
    <source>
        <dbReference type="ARBA" id="ARBA00023125"/>
    </source>
</evidence>
<proteinExistence type="inferred from homology"/>
<dbReference type="InterPro" id="IPR001471">
    <property type="entry name" value="AP2/ERF_dom"/>
</dbReference>
<dbReference type="FunFam" id="3.30.730.10:FF:000001">
    <property type="entry name" value="Ethylene-responsive transcription factor 2"/>
    <property type="match status" value="1"/>
</dbReference>
<evidence type="ECO:0000256" key="7">
    <source>
        <dbReference type="SAM" id="MobiDB-lite"/>
    </source>
</evidence>
<evidence type="ECO:0000256" key="6">
    <source>
        <dbReference type="ARBA" id="ARBA00024343"/>
    </source>
</evidence>
<dbReference type="GO" id="GO:0005634">
    <property type="term" value="C:nucleus"/>
    <property type="evidence" value="ECO:0007669"/>
    <property type="project" value="UniProtKB-SubCell"/>
</dbReference>
<dbReference type="EMBL" id="JAXIOK010000022">
    <property type="protein sequence ID" value="KAK4744550.1"/>
    <property type="molecule type" value="Genomic_DNA"/>
</dbReference>
<dbReference type="SMART" id="SM00380">
    <property type="entry name" value="AP2"/>
    <property type="match status" value="1"/>
</dbReference>
<dbReference type="Proteomes" id="UP001345219">
    <property type="component" value="Chromosome 9"/>
</dbReference>
<dbReference type="CDD" id="cd00018">
    <property type="entry name" value="AP2"/>
    <property type="match status" value="1"/>
</dbReference>
<dbReference type="GO" id="GO:0003677">
    <property type="term" value="F:DNA binding"/>
    <property type="evidence" value="ECO:0007669"/>
    <property type="project" value="UniProtKB-KW"/>
</dbReference>
<comment type="similarity">
    <text evidence="6">Belongs to the AP2/ERF transcription factor family. ERF subfamily.</text>
</comment>
<keyword evidence="5" id="KW-0539">Nucleus</keyword>
<evidence type="ECO:0000313" key="9">
    <source>
        <dbReference type="EMBL" id="KAK4744550.1"/>
    </source>
</evidence>
<feature type="region of interest" description="Disordered" evidence="7">
    <location>
        <begin position="53"/>
        <end position="95"/>
    </location>
</feature>
<feature type="domain" description="AP2/ERF" evidence="8">
    <location>
        <begin position="99"/>
        <end position="156"/>
    </location>
</feature>
<evidence type="ECO:0000256" key="4">
    <source>
        <dbReference type="ARBA" id="ARBA00023163"/>
    </source>
</evidence>
<dbReference type="InterPro" id="IPR044808">
    <property type="entry name" value="ERF_plant"/>
</dbReference>
<keyword evidence="3" id="KW-0238">DNA-binding</keyword>
<dbReference type="PRINTS" id="PR00367">
    <property type="entry name" value="ETHRSPELEMNT"/>
</dbReference>
<comment type="caution">
    <text evidence="9">The sequence shown here is derived from an EMBL/GenBank/DDBJ whole genome shotgun (WGS) entry which is preliminary data.</text>
</comment>
<protein>
    <recommendedName>
        <fullName evidence="8">AP2/ERF domain-containing protein</fullName>
    </recommendedName>
</protein>
<evidence type="ECO:0000256" key="5">
    <source>
        <dbReference type="ARBA" id="ARBA00023242"/>
    </source>
</evidence>
<name>A0AAN7JIJ6_9MYRT</name>
<keyword evidence="2" id="KW-0805">Transcription regulation</keyword>
<dbReference type="AlphaFoldDB" id="A0AAN7JIJ6"/>
<dbReference type="Gene3D" id="3.30.730.10">
    <property type="entry name" value="AP2/ERF domain"/>
    <property type="match status" value="1"/>
</dbReference>
<comment type="subcellular location">
    <subcellularLocation>
        <location evidence="1">Nucleus</location>
    </subcellularLocation>
</comment>
<keyword evidence="4" id="KW-0804">Transcription</keyword>
<evidence type="ECO:0000313" key="10">
    <source>
        <dbReference type="Proteomes" id="UP001345219"/>
    </source>
</evidence>
<accession>A0AAN7JIJ6</accession>
<dbReference type="PANTHER" id="PTHR31190">
    <property type="entry name" value="DNA-BINDING DOMAIN"/>
    <property type="match status" value="1"/>
</dbReference>
<evidence type="ECO:0000259" key="8">
    <source>
        <dbReference type="PROSITE" id="PS51032"/>
    </source>
</evidence>
<dbReference type="PROSITE" id="PS51032">
    <property type="entry name" value="AP2_ERF"/>
    <property type="match status" value="1"/>
</dbReference>
<feature type="compositionally biased region" description="Low complexity" evidence="7">
    <location>
        <begin position="191"/>
        <end position="202"/>
    </location>
</feature>
<organism evidence="9 10">
    <name type="scientific">Trapa incisa</name>
    <dbReference type="NCBI Taxonomy" id="236973"/>
    <lineage>
        <taxon>Eukaryota</taxon>
        <taxon>Viridiplantae</taxon>
        <taxon>Streptophyta</taxon>
        <taxon>Embryophyta</taxon>
        <taxon>Tracheophyta</taxon>
        <taxon>Spermatophyta</taxon>
        <taxon>Magnoliopsida</taxon>
        <taxon>eudicotyledons</taxon>
        <taxon>Gunneridae</taxon>
        <taxon>Pentapetalae</taxon>
        <taxon>rosids</taxon>
        <taxon>malvids</taxon>
        <taxon>Myrtales</taxon>
        <taxon>Lythraceae</taxon>
        <taxon>Trapa</taxon>
    </lineage>
</organism>
<evidence type="ECO:0000256" key="1">
    <source>
        <dbReference type="ARBA" id="ARBA00004123"/>
    </source>
</evidence>
<feature type="region of interest" description="Disordered" evidence="7">
    <location>
        <begin position="181"/>
        <end position="206"/>
    </location>
</feature>
<evidence type="ECO:0000256" key="2">
    <source>
        <dbReference type="ARBA" id="ARBA00023015"/>
    </source>
</evidence>
<reference evidence="9 10" key="1">
    <citation type="journal article" date="2023" name="Hortic Res">
        <title>Pangenome of water caltrop reveals structural variations and asymmetric subgenome divergence after allopolyploidization.</title>
        <authorList>
            <person name="Zhang X."/>
            <person name="Chen Y."/>
            <person name="Wang L."/>
            <person name="Yuan Y."/>
            <person name="Fang M."/>
            <person name="Shi L."/>
            <person name="Lu R."/>
            <person name="Comes H.P."/>
            <person name="Ma Y."/>
            <person name="Chen Y."/>
            <person name="Huang G."/>
            <person name="Zhou Y."/>
            <person name="Zheng Z."/>
            <person name="Qiu Y."/>
        </authorList>
    </citation>
    <scope>NUCLEOTIDE SEQUENCE [LARGE SCALE GENOMIC DNA]</scope>
    <source>
        <tissue evidence="9">Roots</tissue>
    </source>
</reference>
<gene>
    <name evidence="9" type="ORF">SAY87_010862</name>
</gene>
<dbReference type="SUPFAM" id="SSF54171">
    <property type="entry name" value="DNA-binding domain"/>
    <property type="match status" value="1"/>
</dbReference>
<dbReference type="PANTHER" id="PTHR31190:SF142">
    <property type="entry name" value="ETHYLENE-RESPONSIVE TRANSCRIPTION FACTOR RAP2-3"/>
    <property type="match status" value="1"/>
</dbReference>
<dbReference type="InterPro" id="IPR036955">
    <property type="entry name" value="AP2/ERF_dom_sf"/>
</dbReference>
<sequence length="263" mass="29173">MCGGAIISDIIETKGGRPQTEDDLWSKLDRAYALLLRMSGGASDRLPRRIHRKSKKQLGDDDGIVKKAKRKARRVGDKSSSPLKDDVDKNNGRNKEKAKYRGIRYRPWGKWAAEIRDPHKGVRVWLGTYATAEEAARAYDEAAKKIRGDKAKLNFSSSPHHQPPVDPPSLVLAQQGSKEIPTVHSPEILSKSDSSPMASSTDSELKDQISSIESFLGLGPGELEPSELGSGDLEQAESAGMWMLEDMETSHEFHNSFINQLFY</sequence>
<feature type="compositionally biased region" description="Basic and acidic residues" evidence="7">
    <location>
        <begin position="83"/>
        <end position="95"/>
    </location>
</feature>
<dbReference type="Pfam" id="PF00847">
    <property type="entry name" value="AP2"/>
    <property type="match status" value="1"/>
</dbReference>
<dbReference type="GO" id="GO:0009873">
    <property type="term" value="P:ethylene-activated signaling pathway"/>
    <property type="evidence" value="ECO:0007669"/>
    <property type="project" value="InterPro"/>
</dbReference>
<dbReference type="GO" id="GO:0003700">
    <property type="term" value="F:DNA-binding transcription factor activity"/>
    <property type="evidence" value="ECO:0007669"/>
    <property type="project" value="InterPro"/>
</dbReference>
<keyword evidence="10" id="KW-1185">Reference proteome</keyword>